<proteinExistence type="predicted"/>
<dbReference type="Proteomes" id="UP001303160">
    <property type="component" value="Unassembled WGS sequence"/>
</dbReference>
<reference evidence="3" key="1">
    <citation type="journal article" date="2023" name="Mol. Phylogenet. Evol.">
        <title>Genome-scale phylogeny and comparative genomics of the fungal order Sordariales.</title>
        <authorList>
            <person name="Hensen N."/>
            <person name="Bonometti L."/>
            <person name="Westerberg I."/>
            <person name="Brannstrom I.O."/>
            <person name="Guillou S."/>
            <person name="Cros-Aarteil S."/>
            <person name="Calhoun S."/>
            <person name="Haridas S."/>
            <person name="Kuo A."/>
            <person name="Mondo S."/>
            <person name="Pangilinan J."/>
            <person name="Riley R."/>
            <person name="LaButti K."/>
            <person name="Andreopoulos B."/>
            <person name="Lipzen A."/>
            <person name="Chen C."/>
            <person name="Yan M."/>
            <person name="Daum C."/>
            <person name="Ng V."/>
            <person name="Clum A."/>
            <person name="Steindorff A."/>
            <person name="Ohm R.A."/>
            <person name="Martin F."/>
            <person name="Silar P."/>
            <person name="Natvig D.O."/>
            <person name="Lalanne C."/>
            <person name="Gautier V."/>
            <person name="Ament-Velasquez S.L."/>
            <person name="Kruys A."/>
            <person name="Hutchinson M.I."/>
            <person name="Powell A.J."/>
            <person name="Barry K."/>
            <person name="Miller A.N."/>
            <person name="Grigoriev I.V."/>
            <person name="Debuchy R."/>
            <person name="Gladieux P."/>
            <person name="Hiltunen Thoren M."/>
            <person name="Johannesson H."/>
        </authorList>
    </citation>
    <scope>NUCLEOTIDE SEQUENCE</scope>
    <source>
        <strain evidence="3">CBS 315.58</strain>
    </source>
</reference>
<evidence type="ECO:0000313" key="3">
    <source>
        <dbReference type="EMBL" id="KAK4201346.1"/>
    </source>
</evidence>
<accession>A0AAN6XKN9</accession>
<dbReference type="InterPro" id="IPR056106">
    <property type="entry name" value="DUF7689"/>
</dbReference>
<evidence type="ECO:0000313" key="4">
    <source>
        <dbReference type="Proteomes" id="UP001303160"/>
    </source>
</evidence>
<keyword evidence="4" id="KW-1185">Reference proteome</keyword>
<reference evidence="3" key="2">
    <citation type="submission" date="2023-05" db="EMBL/GenBank/DDBJ databases">
        <authorList>
            <consortium name="Lawrence Berkeley National Laboratory"/>
            <person name="Steindorff A."/>
            <person name="Hensen N."/>
            <person name="Bonometti L."/>
            <person name="Westerberg I."/>
            <person name="Brannstrom I.O."/>
            <person name="Guillou S."/>
            <person name="Cros-Aarteil S."/>
            <person name="Calhoun S."/>
            <person name="Haridas S."/>
            <person name="Kuo A."/>
            <person name="Mondo S."/>
            <person name="Pangilinan J."/>
            <person name="Riley R."/>
            <person name="Labutti K."/>
            <person name="Andreopoulos B."/>
            <person name="Lipzen A."/>
            <person name="Chen C."/>
            <person name="Yanf M."/>
            <person name="Daum C."/>
            <person name="Ng V."/>
            <person name="Clum A."/>
            <person name="Ohm R."/>
            <person name="Martin F."/>
            <person name="Silar P."/>
            <person name="Natvig D."/>
            <person name="Lalanne C."/>
            <person name="Gautier V."/>
            <person name="Ament-Velasquez S.L."/>
            <person name="Kruys A."/>
            <person name="Hutchinson M.I."/>
            <person name="Powell A.J."/>
            <person name="Barry K."/>
            <person name="Miller A.N."/>
            <person name="Grigoriev I.V."/>
            <person name="Debuchy R."/>
            <person name="Gladieux P."/>
            <person name="Thoren M.H."/>
            <person name="Johannesson H."/>
        </authorList>
    </citation>
    <scope>NUCLEOTIDE SEQUENCE</scope>
    <source>
        <strain evidence="3">CBS 315.58</strain>
    </source>
</reference>
<gene>
    <name evidence="3" type="ORF">QBC40DRAFT_324477</name>
</gene>
<comment type="caution">
    <text evidence="3">The sequence shown here is derived from an EMBL/GenBank/DDBJ whole genome shotgun (WGS) entry which is preliminary data.</text>
</comment>
<evidence type="ECO:0000256" key="1">
    <source>
        <dbReference type="SAM" id="MobiDB-lite"/>
    </source>
</evidence>
<dbReference type="AlphaFoldDB" id="A0AAN6XKN9"/>
<dbReference type="Pfam" id="PF24738">
    <property type="entry name" value="DUF7689"/>
    <property type="match status" value="1"/>
</dbReference>
<feature type="region of interest" description="Disordered" evidence="1">
    <location>
        <begin position="180"/>
        <end position="250"/>
    </location>
</feature>
<feature type="domain" description="DUF7689" evidence="2">
    <location>
        <begin position="37"/>
        <end position="147"/>
    </location>
</feature>
<sequence length="291" mass="31654">MAANLTPEQVFHNWFITRFANAAAAPTGYNIIPGTQTTFPNCFAYAVNVLDRSITPQTWDTLAQAYGEVGYYYTDDPNIQDGDAEVYAKPSDLNRPLHAHRITAAATETCESKMGGDFAIQHHRAFLQCTRPNSNQYEYGTVVARYRYDAARHKVWLEGETTTVSSKRKLKRKDVAYTNSGRPISKSKAAKTVSGRIVKKGSTKKSTGTTEAKSYKVSGLPDPKVLAKRPPLRLPAGGFKKPTARITPKPFAVAPKPAAKPLAPVAGNAVKKPLAPVSGNVVKKAPAPVKR</sequence>
<evidence type="ECO:0000259" key="2">
    <source>
        <dbReference type="Pfam" id="PF24738"/>
    </source>
</evidence>
<protein>
    <recommendedName>
        <fullName evidence="2">DUF7689 domain-containing protein</fullName>
    </recommendedName>
</protein>
<dbReference type="EMBL" id="MU863908">
    <property type="protein sequence ID" value="KAK4201346.1"/>
    <property type="molecule type" value="Genomic_DNA"/>
</dbReference>
<organism evidence="3 4">
    <name type="scientific">Triangularia verruculosa</name>
    <dbReference type="NCBI Taxonomy" id="2587418"/>
    <lineage>
        <taxon>Eukaryota</taxon>
        <taxon>Fungi</taxon>
        <taxon>Dikarya</taxon>
        <taxon>Ascomycota</taxon>
        <taxon>Pezizomycotina</taxon>
        <taxon>Sordariomycetes</taxon>
        <taxon>Sordariomycetidae</taxon>
        <taxon>Sordariales</taxon>
        <taxon>Podosporaceae</taxon>
        <taxon>Triangularia</taxon>
    </lineage>
</organism>
<name>A0AAN6XKN9_9PEZI</name>